<evidence type="ECO:0000313" key="3">
    <source>
        <dbReference type="Proteomes" id="UP000247792"/>
    </source>
</evidence>
<dbReference type="OrthoDB" id="9151424at2"/>
<dbReference type="InterPro" id="IPR025202">
    <property type="entry name" value="PLD-like_dom"/>
</dbReference>
<feature type="domain" description="Phospholipase D-like" evidence="1">
    <location>
        <begin position="81"/>
        <end position="154"/>
    </location>
</feature>
<dbReference type="AlphaFoldDB" id="A0A318IS21"/>
<sequence length="411" mass="47342">MIFRKIDVMTKTRFLADIKSFNQDFNRCCEEYDSIDLAVAWCGDPEHTLPYKQLQKFGSTMRAIIGVSFEQTHPDGVHWLIDIGSDVRIFCSKAANIFHPKLYLFRRKNGFALFIGSSNLTYSGFYRNIEANMLIEGEINTENILLSDITQRFEEWRSNENSFVPTKRWLDAYATRYWSAIEKARSNGIETPPIDENQISTTNWLRLADWEVYFHKIHDGLLNTGRTADIYLNLLRTAKDELPLPWDVSIFREINNRRIIGGMEPFAWFGHVAASGDFRRIMANTSDVVVQATIVDAINRIAEIKMPLNWNALETQLDRLTALGPTMKVWSRLLCLIKPDVYCTVASPIVRDNMSTILEVPQKSIGNSAGYIRILKMIHSAPWFQSARPIDLDQAVIWDHRVALMDAIFYE</sequence>
<proteinExistence type="predicted"/>
<evidence type="ECO:0000313" key="2">
    <source>
        <dbReference type="EMBL" id="PXX37813.1"/>
    </source>
</evidence>
<protein>
    <submittedName>
        <fullName evidence="2">Phospholipase D-like protein</fullName>
    </submittedName>
</protein>
<dbReference type="SUPFAM" id="SSF56024">
    <property type="entry name" value="Phospholipase D/nuclease"/>
    <property type="match status" value="1"/>
</dbReference>
<dbReference type="CDD" id="cd09117">
    <property type="entry name" value="PLDc_Bfil_DEXD_like"/>
    <property type="match status" value="1"/>
</dbReference>
<dbReference type="EMBL" id="QJKB01000015">
    <property type="protein sequence ID" value="PXX37813.1"/>
    <property type="molecule type" value="Genomic_DNA"/>
</dbReference>
<evidence type="ECO:0000259" key="1">
    <source>
        <dbReference type="Pfam" id="PF13091"/>
    </source>
</evidence>
<reference evidence="2 3" key="1">
    <citation type="submission" date="2018-05" db="EMBL/GenBank/DDBJ databases">
        <title>Genomic Encyclopedia of Type Strains, Phase IV (KMG-IV): sequencing the most valuable type-strain genomes for metagenomic binning, comparative biology and taxonomic classification.</title>
        <authorList>
            <person name="Goeker M."/>
        </authorList>
    </citation>
    <scope>NUCLEOTIDE SEQUENCE [LARGE SCALE GENOMIC DNA]</scope>
    <source>
        <strain evidence="2 3">DSM 19792</strain>
    </source>
</reference>
<organism evidence="2 3">
    <name type="scientific">Undibacterium pigrum</name>
    <dbReference type="NCBI Taxonomy" id="401470"/>
    <lineage>
        <taxon>Bacteria</taxon>
        <taxon>Pseudomonadati</taxon>
        <taxon>Pseudomonadota</taxon>
        <taxon>Betaproteobacteria</taxon>
        <taxon>Burkholderiales</taxon>
        <taxon>Oxalobacteraceae</taxon>
        <taxon>Undibacterium</taxon>
    </lineage>
</organism>
<accession>A0A318IS21</accession>
<comment type="caution">
    <text evidence="2">The sequence shown here is derived from an EMBL/GenBank/DDBJ whole genome shotgun (WGS) entry which is preliminary data.</text>
</comment>
<dbReference type="Gene3D" id="3.30.870.10">
    <property type="entry name" value="Endonuclease Chain A"/>
    <property type="match status" value="1"/>
</dbReference>
<dbReference type="Proteomes" id="UP000247792">
    <property type="component" value="Unassembled WGS sequence"/>
</dbReference>
<name>A0A318IS21_9BURK</name>
<keyword evidence="3" id="KW-1185">Reference proteome</keyword>
<dbReference type="Pfam" id="PF13091">
    <property type="entry name" value="PLDc_2"/>
    <property type="match status" value="1"/>
</dbReference>
<gene>
    <name evidence="2" type="ORF">DFR42_11563</name>
</gene>